<dbReference type="Proteomes" id="UP001152484">
    <property type="component" value="Unassembled WGS sequence"/>
</dbReference>
<protein>
    <submittedName>
        <fullName evidence="1">Uncharacterized protein</fullName>
    </submittedName>
</protein>
<evidence type="ECO:0000313" key="1">
    <source>
        <dbReference type="EMBL" id="CAH9116795.1"/>
    </source>
</evidence>
<proteinExistence type="predicted"/>
<dbReference type="EMBL" id="CAMAPE010000070">
    <property type="protein sequence ID" value="CAH9116795.1"/>
    <property type="molecule type" value="Genomic_DNA"/>
</dbReference>
<comment type="caution">
    <text evidence="1">The sequence shown here is derived from an EMBL/GenBank/DDBJ whole genome shotgun (WGS) entry which is preliminary data.</text>
</comment>
<reference evidence="1" key="1">
    <citation type="submission" date="2022-07" db="EMBL/GenBank/DDBJ databases">
        <authorList>
            <person name="Macas J."/>
            <person name="Novak P."/>
            <person name="Neumann P."/>
        </authorList>
    </citation>
    <scope>NUCLEOTIDE SEQUENCE</scope>
</reference>
<accession>A0A9P0ZY78</accession>
<organism evidence="1 2">
    <name type="scientific">Cuscuta europaea</name>
    <name type="common">European dodder</name>
    <dbReference type="NCBI Taxonomy" id="41803"/>
    <lineage>
        <taxon>Eukaryota</taxon>
        <taxon>Viridiplantae</taxon>
        <taxon>Streptophyta</taxon>
        <taxon>Embryophyta</taxon>
        <taxon>Tracheophyta</taxon>
        <taxon>Spermatophyta</taxon>
        <taxon>Magnoliopsida</taxon>
        <taxon>eudicotyledons</taxon>
        <taxon>Gunneridae</taxon>
        <taxon>Pentapetalae</taxon>
        <taxon>asterids</taxon>
        <taxon>lamiids</taxon>
        <taxon>Solanales</taxon>
        <taxon>Convolvulaceae</taxon>
        <taxon>Cuscuteae</taxon>
        <taxon>Cuscuta</taxon>
        <taxon>Cuscuta subgen. Cuscuta</taxon>
    </lineage>
</organism>
<sequence length="134" mass="14630">MKQQSAINESYIYLHMDIQRQGRWGGKSVIRKGEIGVARGGGEVGKGGNDSADAQSASRLKAGCRGEDVGSLGENEINESLYHYKHPHLHPHHLIPAAAAALYLHASLFLKLTVFFAGDNTTICVCLLYIRKNI</sequence>
<evidence type="ECO:0000313" key="2">
    <source>
        <dbReference type="Proteomes" id="UP001152484"/>
    </source>
</evidence>
<dbReference type="AlphaFoldDB" id="A0A9P0ZY78"/>
<gene>
    <name evidence="1" type="ORF">CEURO_LOCUS21315</name>
</gene>
<keyword evidence="2" id="KW-1185">Reference proteome</keyword>
<name>A0A9P0ZY78_CUSEU</name>